<proteinExistence type="predicted"/>
<dbReference type="AlphaFoldDB" id="A0A1I1AQY7"/>
<sequence length="63" mass="6568">MSANLTPALAALAERACSAAGTDLDTVLGDLRDGEPHERTPPAVRAGWSALDLHPTTDQQEDA</sequence>
<dbReference type="STRING" id="988821.SAMN05421867_1214"/>
<reference evidence="2 3" key="1">
    <citation type="submission" date="2016-10" db="EMBL/GenBank/DDBJ databases">
        <authorList>
            <person name="de Groot N.N."/>
        </authorList>
    </citation>
    <scope>NUCLEOTIDE SEQUENCE [LARGE SCALE GENOMIC DNA]</scope>
    <source>
        <strain evidence="2 3">CGMCC 4.6945</strain>
    </source>
</reference>
<dbReference type="OrthoDB" id="5149864at2"/>
<organism evidence="2 3">
    <name type="scientific">Cellulomonas marina</name>
    <dbReference type="NCBI Taxonomy" id="988821"/>
    <lineage>
        <taxon>Bacteria</taxon>
        <taxon>Bacillati</taxon>
        <taxon>Actinomycetota</taxon>
        <taxon>Actinomycetes</taxon>
        <taxon>Micrococcales</taxon>
        <taxon>Cellulomonadaceae</taxon>
        <taxon>Cellulomonas</taxon>
    </lineage>
</organism>
<protein>
    <submittedName>
        <fullName evidence="2">Uncharacterized protein</fullName>
    </submittedName>
</protein>
<feature type="region of interest" description="Disordered" evidence="1">
    <location>
        <begin position="30"/>
        <end position="63"/>
    </location>
</feature>
<dbReference type="EMBL" id="FOKA01000021">
    <property type="protein sequence ID" value="SFB39836.1"/>
    <property type="molecule type" value="Genomic_DNA"/>
</dbReference>
<feature type="compositionally biased region" description="Basic and acidic residues" evidence="1">
    <location>
        <begin position="30"/>
        <end position="40"/>
    </location>
</feature>
<dbReference type="Proteomes" id="UP000199012">
    <property type="component" value="Unassembled WGS sequence"/>
</dbReference>
<dbReference type="RefSeq" id="WP_090034833.1">
    <property type="nucleotide sequence ID" value="NZ_BONM01000014.1"/>
</dbReference>
<evidence type="ECO:0000313" key="3">
    <source>
        <dbReference type="Proteomes" id="UP000199012"/>
    </source>
</evidence>
<gene>
    <name evidence="2" type="ORF">SAMN05421867_1214</name>
</gene>
<accession>A0A1I1AQY7</accession>
<keyword evidence="3" id="KW-1185">Reference proteome</keyword>
<evidence type="ECO:0000313" key="2">
    <source>
        <dbReference type="EMBL" id="SFB39836.1"/>
    </source>
</evidence>
<evidence type="ECO:0000256" key="1">
    <source>
        <dbReference type="SAM" id="MobiDB-lite"/>
    </source>
</evidence>
<name>A0A1I1AQY7_9CELL</name>